<protein>
    <submittedName>
        <fullName evidence="1">ATPase</fullName>
    </submittedName>
</protein>
<dbReference type="RefSeq" id="WP_107856042.1">
    <property type="nucleotide sequence ID" value="NZ_CP060705.1"/>
</dbReference>
<proteinExistence type="predicted"/>
<gene>
    <name evidence="1" type="ORF">CVT08_07360</name>
</gene>
<dbReference type="EMBL" id="CP060705">
    <property type="protein sequence ID" value="QPH95228.1"/>
    <property type="molecule type" value="Genomic_DNA"/>
</dbReference>
<evidence type="ECO:0000313" key="2">
    <source>
        <dbReference type="Proteomes" id="UP000594707"/>
    </source>
</evidence>
<dbReference type="Gene3D" id="3.40.50.620">
    <property type="entry name" value="HUPs"/>
    <property type="match status" value="1"/>
</dbReference>
<organism evidence="1 2">
    <name type="scientific">Campylobacter concisus</name>
    <dbReference type="NCBI Taxonomy" id="199"/>
    <lineage>
        <taxon>Bacteria</taxon>
        <taxon>Pseudomonadati</taxon>
        <taxon>Campylobacterota</taxon>
        <taxon>Epsilonproteobacteria</taxon>
        <taxon>Campylobacterales</taxon>
        <taxon>Campylobacteraceae</taxon>
        <taxon>Campylobacter</taxon>
    </lineage>
</organism>
<name>A0A7S9WVW6_9BACT</name>
<dbReference type="NCBIfam" id="NF041925">
    <property type="entry name" value="QatC"/>
    <property type="match status" value="1"/>
</dbReference>
<accession>A0A7S9WVW6</accession>
<dbReference type="InterPro" id="IPR014729">
    <property type="entry name" value="Rossmann-like_a/b/a_fold"/>
</dbReference>
<dbReference type="Proteomes" id="UP000594707">
    <property type="component" value="Chromosome"/>
</dbReference>
<sequence length="428" mass="49881">MKIVCHINKTDTFEVDEQAINVDFFDSNSFSYTFWKNKNKLPYWYSQQALDLLYISMAVFAADRLCLRKDVHDGWSREFSIYMPILEYDMWQNAKSTLEEMLNFLSGDKWTFIFRRREQSEEEKINNNKWEKSKQKIKSYDQICMFSGGMDSFIGAIDLLESNSDKTLFVSHYGGGKGTKEFQDILKEKFINQYSLELRDFHQYYAKVVSGIEDTTRTRSFMFFSHALAVASCLRKKVHLVIPENGFISLNIPSTFSRIGTSSTRTTHPHYMGLFQKLLDLIELKVTLVNPYQFKTKGEMLLNCKNQSFVRENLDNTMSCSHPDNGRMQKEKEARHCGYCLPCVIRQAAIVRAGIIDQSSYRDNKFNGGKVSRTCLNSYRLGLRKFNPKYAFMTIQSSGSIENNIEDYANLYIRGMEELKTYLEELDD</sequence>
<dbReference type="InterPro" id="IPR049676">
    <property type="entry name" value="QatC"/>
</dbReference>
<reference evidence="1 2" key="1">
    <citation type="journal article" date="2018" name="Emerg. Microbes Infect.">
        <title>Genomic analysis of oral Campylobacter concisus strains identified a potential bacterial molecular marker associated with active Crohn's disease.</title>
        <authorList>
            <person name="Liu F."/>
            <person name="Ma R."/>
            <person name="Tay C.Y.A."/>
            <person name="Octavia S."/>
            <person name="Lan R."/>
            <person name="Chung H.K.L."/>
            <person name="Riordan S.M."/>
            <person name="Grimm M.C."/>
            <person name="Leong R.W."/>
            <person name="Tanaka M.M."/>
            <person name="Connor S."/>
            <person name="Zhang L."/>
        </authorList>
    </citation>
    <scope>NUCLEOTIDE SEQUENCE [LARGE SCALE GENOMIC DNA]</scope>
    <source>
        <strain evidence="1 2">P13UCO-S1</strain>
    </source>
</reference>
<dbReference type="AlphaFoldDB" id="A0A7S9WVW6"/>
<evidence type="ECO:0000313" key="1">
    <source>
        <dbReference type="EMBL" id="QPH95228.1"/>
    </source>
</evidence>
<dbReference type="SUPFAM" id="SSF52402">
    <property type="entry name" value="Adenine nucleotide alpha hydrolases-like"/>
    <property type="match status" value="1"/>
</dbReference>